<feature type="compositionally biased region" description="Gly residues" evidence="1">
    <location>
        <begin position="1"/>
        <end position="33"/>
    </location>
</feature>
<reference evidence="2 3" key="1">
    <citation type="submission" date="2019-01" db="EMBL/GenBank/DDBJ databases">
        <authorList>
            <person name="Sayadi A."/>
        </authorList>
    </citation>
    <scope>NUCLEOTIDE SEQUENCE [LARGE SCALE GENOMIC DNA]</scope>
</reference>
<feature type="non-terminal residue" evidence="2">
    <location>
        <position position="65"/>
    </location>
</feature>
<sequence>MSGGGSSGGGGGSMGGGGGSMGGGSGSKSGGGSSYPSWQETGGDSDDSGLGLDLSWSHLGGLTGK</sequence>
<name>A0A653BTQ9_CALMS</name>
<keyword evidence="3" id="KW-1185">Reference proteome</keyword>
<evidence type="ECO:0000313" key="3">
    <source>
        <dbReference type="Proteomes" id="UP000410492"/>
    </source>
</evidence>
<feature type="region of interest" description="Disordered" evidence="1">
    <location>
        <begin position="1"/>
        <end position="65"/>
    </location>
</feature>
<feature type="compositionally biased region" description="Low complexity" evidence="1">
    <location>
        <begin position="48"/>
        <end position="65"/>
    </location>
</feature>
<dbReference type="EMBL" id="CAACVG010005163">
    <property type="protein sequence ID" value="VEN38992.1"/>
    <property type="molecule type" value="Genomic_DNA"/>
</dbReference>
<evidence type="ECO:0000256" key="1">
    <source>
        <dbReference type="SAM" id="MobiDB-lite"/>
    </source>
</evidence>
<protein>
    <submittedName>
        <fullName evidence="2">Uncharacterized protein</fullName>
    </submittedName>
</protein>
<dbReference type="AlphaFoldDB" id="A0A653BTQ9"/>
<evidence type="ECO:0000313" key="2">
    <source>
        <dbReference type="EMBL" id="VEN38992.1"/>
    </source>
</evidence>
<gene>
    <name evidence="2" type="ORF">CALMAC_LOCUS3691</name>
</gene>
<organism evidence="2 3">
    <name type="scientific">Callosobruchus maculatus</name>
    <name type="common">Southern cowpea weevil</name>
    <name type="synonym">Pulse bruchid</name>
    <dbReference type="NCBI Taxonomy" id="64391"/>
    <lineage>
        <taxon>Eukaryota</taxon>
        <taxon>Metazoa</taxon>
        <taxon>Ecdysozoa</taxon>
        <taxon>Arthropoda</taxon>
        <taxon>Hexapoda</taxon>
        <taxon>Insecta</taxon>
        <taxon>Pterygota</taxon>
        <taxon>Neoptera</taxon>
        <taxon>Endopterygota</taxon>
        <taxon>Coleoptera</taxon>
        <taxon>Polyphaga</taxon>
        <taxon>Cucujiformia</taxon>
        <taxon>Chrysomeloidea</taxon>
        <taxon>Chrysomelidae</taxon>
        <taxon>Bruchinae</taxon>
        <taxon>Bruchini</taxon>
        <taxon>Callosobruchus</taxon>
    </lineage>
</organism>
<accession>A0A653BTQ9</accession>
<dbReference type="Proteomes" id="UP000410492">
    <property type="component" value="Unassembled WGS sequence"/>
</dbReference>
<proteinExistence type="predicted"/>